<keyword evidence="5" id="KW-0949">S-adenosyl-L-methionine</keyword>
<dbReference type="PROSITE" id="PS51625">
    <property type="entry name" value="SAM_MT_TRMB"/>
    <property type="match status" value="1"/>
</dbReference>
<dbReference type="GO" id="GO:0043527">
    <property type="term" value="C:tRNA methyltransferase complex"/>
    <property type="evidence" value="ECO:0007669"/>
    <property type="project" value="TreeGrafter"/>
</dbReference>
<evidence type="ECO:0000313" key="7">
    <source>
        <dbReference type="EMBL" id="KYQ88429.1"/>
    </source>
</evidence>
<evidence type="ECO:0000313" key="8">
    <source>
        <dbReference type="Proteomes" id="UP000076078"/>
    </source>
</evidence>
<dbReference type="InterPro" id="IPR003358">
    <property type="entry name" value="tRNA_(Gua-N-7)_MeTrfase_Trmb"/>
</dbReference>
<keyword evidence="3" id="KW-0489">Methyltransferase</keyword>
<evidence type="ECO:0000256" key="3">
    <source>
        <dbReference type="ARBA" id="ARBA00022603"/>
    </source>
</evidence>
<keyword evidence="6" id="KW-0819">tRNA processing</keyword>
<dbReference type="AlphaFoldDB" id="A0A151Z3B0"/>
<dbReference type="InParanoid" id="A0A151Z3B0"/>
<dbReference type="OMA" id="HYIIANI"/>
<name>A0A151Z3B0_TIELA</name>
<organism evidence="7 8">
    <name type="scientific">Tieghemostelium lacteum</name>
    <name type="common">Slime mold</name>
    <name type="synonym">Dictyostelium lacteum</name>
    <dbReference type="NCBI Taxonomy" id="361077"/>
    <lineage>
        <taxon>Eukaryota</taxon>
        <taxon>Amoebozoa</taxon>
        <taxon>Evosea</taxon>
        <taxon>Eumycetozoa</taxon>
        <taxon>Dictyostelia</taxon>
        <taxon>Dictyosteliales</taxon>
        <taxon>Raperosteliaceae</taxon>
        <taxon>Tieghemostelium</taxon>
    </lineage>
</organism>
<accession>A0A151Z3B0</accession>
<evidence type="ECO:0000256" key="4">
    <source>
        <dbReference type="ARBA" id="ARBA00022679"/>
    </source>
</evidence>
<evidence type="ECO:0000256" key="2">
    <source>
        <dbReference type="ARBA" id="ARBA00011977"/>
    </source>
</evidence>
<keyword evidence="4" id="KW-0808">Transferase</keyword>
<comment type="catalytic activity">
    <reaction evidence="1">
        <text>guanosine(46) in tRNA + S-adenosyl-L-methionine = N(7)-methylguanosine(46) in tRNA + S-adenosyl-L-homocysteine</text>
        <dbReference type="Rhea" id="RHEA:42708"/>
        <dbReference type="Rhea" id="RHEA-COMP:10188"/>
        <dbReference type="Rhea" id="RHEA-COMP:10189"/>
        <dbReference type="ChEBI" id="CHEBI:57856"/>
        <dbReference type="ChEBI" id="CHEBI:59789"/>
        <dbReference type="ChEBI" id="CHEBI:74269"/>
        <dbReference type="ChEBI" id="CHEBI:74480"/>
        <dbReference type="EC" id="2.1.1.33"/>
    </reaction>
</comment>
<dbReference type="EMBL" id="LODT01000051">
    <property type="protein sequence ID" value="KYQ88429.1"/>
    <property type="molecule type" value="Genomic_DNA"/>
</dbReference>
<evidence type="ECO:0000256" key="6">
    <source>
        <dbReference type="ARBA" id="ARBA00022694"/>
    </source>
</evidence>
<dbReference type="EC" id="2.1.1.33" evidence="2"/>
<gene>
    <name evidence="7" type="ORF">DLAC_11133</name>
</gene>
<dbReference type="Gene3D" id="3.40.50.150">
    <property type="entry name" value="Vaccinia Virus protein VP39"/>
    <property type="match status" value="1"/>
</dbReference>
<comment type="caution">
    <text evidence="7">The sequence shown here is derived from an EMBL/GenBank/DDBJ whole genome shotgun (WGS) entry which is preliminary data.</text>
</comment>
<proteinExistence type="predicted"/>
<dbReference type="Pfam" id="PF02390">
    <property type="entry name" value="Methyltransf_4"/>
    <property type="match status" value="1"/>
</dbReference>
<dbReference type="SUPFAM" id="SSF53335">
    <property type="entry name" value="S-adenosyl-L-methionine-dependent methyltransferases"/>
    <property type="match status" value="1"/>
</dbReference>
<dbReference type="GO" id="GO:0008176">
    <property type="term" value="F:tRNA (guanine(46)-N7)-methyltransferase activity"/>
    <property type="evidence" value="ECO:0007669"/>
    <property type="project" value="UniProtKB-EC"/>
</dbReference>
<keyword evidence="8" id="KW-1185">Reference proteome</keyword>
<dbReference type="STRING" id="361077.A0A151Z3B0"/>
<dbReference type="PANTHER" id="PTHR23417">
    <property type="entry name" value="3-DEOXY-D-MANNO-OCTULOSONIC-ACID TRANSFERASE/TRNA GUANINE-N 7 - -METHYLTRANSFERASE"/>
    <property type="match status" value="1"/>
</dbReference>
<dbReference type="InterPro" id="IPR029063">
    <property type="entry name" value="SAM-dependent_MTases_sf"/>
</dbReference>
<dbReference type="OrthoDB" id="47276at2759"/>
<evidence type="ECO:0000256" key="5">
    <source>
        <dbReference type="ARBA" id="ARBA00022691"/>
    </source>
</evidence>
<evidence type="ECO:0000256" key="1">
    <source>
        <dbReference type="ARBA" id="ARBA00000142"/>
    </source>
</evidence>
<sequence length="301" mass="35580">MIHRLGISTNNLWFTNQYINLQRCYFSTHNINENKKIFNKSQNIGFRNQNQQHNLQKKQQQQQSKSILNQDIVNTYKKKEDRLNNKFRQLVNPFISIHQKVVDIPKWEEIYSDMSLPFHLDIGCGVGEMILERSIQRKDLNLLGIDIRDIFIGRAFKGLNEYRLQQQDNHNGYSKNLHFMIANINVNLLRICKSLPKNSIKEISLLFCDPHVKKKHLKRRMVNKALVDEIVLVTEPNATVYIGTDIAELYADMDTLFSESTSFKKLNQSEVDKEWILPPTKKETFYKNMNTKVYKTIFRRI</sequence>
<dbReference type="Proteomes" id="UP000076078">
    <property type="component" value="Unassembled WGS sequence"/>
</dbReference>
<reference evidence="7 8" key="1">
    <citation type="submission" date="2015-12" db="EMBL/GenBank/DDBJ databases">
        <title>Dictyostelia acquired genes for synthesis and detection of signals that induce cell-type specialization by lateral gene transfer from prokaryotes.</title>
        <authorList>
            <person name="Gloeckner G."/>
            <person name="Schaap P."/>
        </authorList>
    </citation>
    <scope>NUCLEOTIDE SEQUENCE [LARGE SCALE GENOMIC DNA]</scope>
    <source>
        <strain evidence="7 8">TK</strain>
    </source>
</reference>
<protein>
    <recommendedName>
        <fullName evidence="2">tRNA (guanine(46)-N(7))-methyltransferase</fullName>
        <ecNumber evidence="2">2.1.1.33</ecNumber>
    </recommendedName>
</protein>
<dbReference type="PANTHER" id="PTHR23417:SF16">
    <property type="entry name" value="TRNA (GUANINE-N(7)-)-METHYLTRANSFERASE"/>
    <property type="match status" value="1"/>
</dbReference>